<name>A0A2X0LLK8_9BASI</name>
<evidence type="ECO:0000256" key="1">
    <source>
        <dbReference type="ARBA" id="ARBA00023157"/>
    </source>
</evidence>
<dbReference type="PANTHER" id="PTHR45856">
    <property type="entry name" value="ALPHA/BETA-HYDROLASES SUPERFAMILY PROTEIN"/>
    <property type="match status" value="1"/>
</dbReference>
<organism evidence="8 9">
    <name type="scientific">Microbotryum saponariae</name>
    <dbReference type="NCBI Taxonomy" id="289078"/>
    <lineage>
        <taxon>Eukaryota</taxon>
        <taxon>Fungi</taxon>
        <taxon>Dikarya</taxon>
        <taxon>Basidiomycota</taxon>
        <taxon>Pucciniomycotina</taxon>
        <taxon>Microbotryomycetes</taxon>
        <taxon>Microbotryales</taxon>
        <taxon>Microbotryaceae</taxon>
        <taxon>Microbotryum</taxon>
    </lineage>
</organism>
<evidence type="ECO:0000256" key="3">
    <source>
        <dbReference type="ARBA" id="ARBA00047591"/>
    </source>
</evidence>
<feature type="transmembrane region" description="Helical" evidence="6">
    <location>
        <begin position="86"/>
        <end position="109"/>
    </location>
</feature>
<dbReference type="SUPFAM" id="SSF53474">
    <property type="entry name" value="alpha/beta-Hydrolases"/>
    <property type="match status" value="1"/>
</dbReference>
<feature type="compositionally biased region" description="Low complexity" evidence="5">
    <location>
        <begin position="583"/>
        <end position="599"/>
    </location>
</feature>
<dbReference type="PANTHER" id="PTHR45856:SF24">
    <property type="entry name" value="FUNGAL LIPASE-LIKE DOMAIN-CONTAINING PROTEIN"/>
    <property type="match status" value="1"/>
</dbReference>
<dbReference type="AlphaFoldDB" id="A0A2X0LLK8"/>
<dbReference type="InterPro" id="IPR029058">
    <property type="entry name" value="AB_hydrolase_fold"/>
</dbReference>
<evidence type="ECO:0000259" key="7">
    <source>
        <dbReference type="Pfam" id="PF01764"/>
    </source>
</evidence>
<dbReference type="Gene3D" id="3.40.50.1820">
    <property type="entry name" value="alpha/beta hydrolase"/>
    <property type="match status" value="1"/>
</dbReference>
<dbReference type="InterPro" id="IPR051218">
    <property type="entry name" value="Sec_MonoDiacylglyc_Lipase"/>
</dbReference>
<sequence>MSQSGHNEQTLAQGRDAATGGQPQRLAVHIQELVSVLSCRGDSSVQHSRSSLFYAFFHYVAGNTLAFLTTLVVAPASILFDPLSTIATLIIYPGIYMILFVAIFGLYLASSIGGSALINYISRKYADGYSAVNWASPALINSAQSANTIRSARATLGGLKTTFPDAIAPGALPSSPPKTNRIFDLDVAKACLSMCALVYERDDKLVEKAVAKAARGDLQGAEVLLLDSETTIREQAAKWGLNYEGISDLSSTSGPFASAFYTQSGEEKPFIVLVFKGTTPSNYAEFLTNATITRINATSWFGDGTVHEGFATSLFPMFDERTDGFGQILFQLKHIAETLSPDPESSPVPLFVTGHSLGSALASLLYTRLLRVPCDLGKGIVLRDCYLYGTPRLGDAQFAAKFEESTITPINRPNIMWRVKNNRDIVTRIPPGFARPQAAGMVGTSMSVLNYAHIGVEIYLRPNKAPYYEPDTTQLHHATRVVIVKDGSQHRPMSSRSVAYNSSYTNALRWAMCFLLPDFAWDHLPASYAQVSRTEARLTETCQILGFLITFTGTLSQHLDQITATGVGGSARGKGQEALTVGAAARPNAARPLASSSRG</sequence>
<keyword evidence="9" id="KW-1185">Reference proteome</keyword>
<keyword evidence="6" id="KW-0812">Transmembrane</keyword>
<gene>
    <name evidence="8" type="ORF">BZ3500_MVSOF-1268-A1-R1_CHR4-2G06980</name>
</gene>
<dbReference type="CDD" id="cd00519">
    <property type="entry name" value="Lipase_3"/>
    <property type="match status" value="1"/>
</dbReference>
<dbReference type="STRING" id="289078.A0A2X0LLK8"/>
<dbReference type="Pfam" id="PF01764">
    <property type="entry name" value="Lipase_3"/>
    <property type="match status" value="1"/>
</dbReference>
<dbReference type="Proteomes" id="UP000249723">
    <property type="component" value="Unassembled WGS sequence"/>
</dbReference>
<evidence type="ECO:0000256" key="6">
    <source>
        <dbReference type="SAM" id="Phobius"/>
    </source>
</evidence>
<dbReference type="GO" id="GO:0006629">
    <property type="term" value="P:lipid metabolic process"/>
    <property type="evidence" value="ECO:0007669"/>
    <property type="project" value="InterPro"/>
</dbReference>
<comment type="catalytic activity">
    <reaction evidence="3">
        <text>a diacylglycerol + H2O = a monoacylglycerol + a fatty acid + H(+)</text>
        <dbReference type="Rhea" id="RHEA:32731"/>
        <dbReference type="ChEBI" id="CHEBI:15377"/>
        <dbReference type="ChEBI" id="CHEBI:15378"/>
        <dbReference type="ChEBI" id="CHEBI:17408"/>
        <dbReference type="ChEBI" id="CHEBI:18035"/>
        <dbReference type="ChEBI" id="CHEBI:28868"/>
    </reaction>
</comment>
<evidence type="ECO:0000313" key="9">
    <source>
        <dbReference type="Proteomes" id="UP000249723"/>
    </source>
</evidence>
<feature type="region of interest" description="Disordered" evidence="5">
    <location>
        <begin position="579"/>
        <end position="599"/>
    </location>
</feature>
<evidence type="ECO:0000256" key="2">
    <source>
        <dbReference type="ARBA" id="ARBA00043996"/>
    </source>
</evidence>
<keyword evidence="1" id="KW-1015">Disulfide bond</keyword>
<keyword evidence="6" id="KW-1133">Transmembrane helix</keyword>
<proteinExistence type="inferred from homology"/>
<comment type="similarity">
    <text evidence="2">Belongs to the AB hydrolase superfamily. Lipase family. Class 3 subfamily.</text>
</comment>
<keyword evidence="6" id="KW-0472">Membrane</keyword>
<comment type="catalytic activity">
    <reaction evidence="4">
        <text>a monoacylglycerol + H2O = glycerol + a fatty acid + H(+)</text>
        <dbReference type="Rhea" id="RHEA:15245"/>
        <dbReference type="ChEBI" id="CHEBI:15377"/>
        <dbReference type="ChEBI" id="CHEBI:15378"/>
        <dbReference type="ChEBI" id="CHEBI:17408"/>
        <dbReference type="ChEBI" id="CHEBI:17754"/>
        <dbReference type="ChEBI" id="CHEBI:28868"/>
    </reaction>
</comment>
<dbReference type="EMBL" id="FMWP01000092">
    <property type="protein sequence ID" value="SCZ97083.1"/>
    <property type="molecule type" value="Genomic_DNA"/>
</dbReference>
<protein>
    <submittedName>
        <fullName evidence="8">BZ3500_MvSof-1268-A1-R1_Chr4-2g06980 protein</fullName>
    </submittedName>
</protein>
<accession>A0A2X0LLK8</accession>
<evidence type="ECO:0000313" key="8">
    <source>
        <dbReference type="EMBL" id="SCZ97083.1"/>
    </source>
</evidence>
<dbReference type="InterPro" id="IPR002921">
    <property type="entry name" value="Fungal_lipase-type"/>
</dbReference>
<evidence type="ECO:0000256" key="4">
    <source>
        <dbReference type="ARBA" id="ARBA00048461"/>
    </source>
</evidence>
<evidence type="ECO:0000256" key="5">
    <source>
        <dbReference type="SAM" id="MobiDB-lite"/>
    </source>
</evidence>
<feature type="transmembrane region" description="Helical" evidence="6">
    <location>
        <begin position="56"/>
        <end position="80"/>
    </location>
</feature>
<feature type="domain" description="Fungal lipase-type" evidence="7">
    <location>
        <begin position="272"/>
        <end position="431"/>
    </location>
</feature>
<dbReference type="OrthoDB" id="2520028at2759"/>
<reference evidence="9" key="1">
    <citation type="submission" date="2016-10" db="EMBL/GenBank/DDBJ databases">
        <authorList>
            <person name="Jeantristanb JTB J.-T."/>
            <person name="Ricardo R."/>
        </authorList>
    </citation>
    <scope>NUCLEOTIDE SEQUENCE [LARGE SCALE GENOMIC DNA]</scope>
</reference>